<dbReference type="Pfam" id="PF03477">
    <property type="entry name" value="ATP-cone"/>
    <property type="match status" value="1"/>
</dbReference>
<gene>
    <name evidence="5" type="ORF">A3A25_01525</name>
</gene>
<feature type="domain" description="ATP-cone" evidence="4">
    <location>
        <begin position="4"/>
        <end position="89"/>
    </location>
</feature>
<accession>A0A1F5C5R3</accession>
<evidence type="ECO:0000259" key="4">
    <source>
        <dbReference type="PROSITE" id="PS51161"/>
    </source>
</evidence>
<sequence length="278" mass="31728">MSPITVIKSSGEKQALDLDKIRRTVLRSGAPVDIAERVASEVQKRAYDGIPTHELFSLVRVLLQREYPAAARRYNLRDAIIKLGPAGFEFEKYIAGLLSAYGYDAELPPILEGICVSHEVDISIEKNGRTAMIEAKFRHEPGVFINIKDTMATWMRFLDISEAARVGRAPHFDECWIVTNSRFSHDSIAFGHCKNMVMLSWDHPHERPLPRWIDEVGLYPITILEKVDRETFPAFSAANIMLLQDFVKRSPRELRSLLKLPQNKIDELLEEAKMVLQK</sequence>
<dbReference type="GO" id="GO:0003676">
    <property type="term" value="F:nucleic acid binding"/>
    <property type="evidence" value="ECO:0007669"/>
    <property type="project" value="InterPro"/>
</dbReference>
<organism evidence="5 6">
    <name type="scientific">Candidatus Azambacteria bacterium RIFCSPLOWO2_01_FULL_46_26</name>
    <dbReference type="NCBI Taxonomy" id="1797299"/>
    <lineage>
        <taxon>Bacteria</taxon>
        <taxon>Candidatus Azamiibacteriota</taxon>
    </lineage>
</organism>
<evidence type="ECO:0000313" key="6">
    <source>
        <dbReference type="Proteomes" id="UP000178969"/>
    </source>
</evidence>
<dbReference type="AlphaFoldDB" id="A0A1F5C5R3"/>
<evidence type="ECO:0000256" key="2">
    <source>
        <dbReference type="ARBA" id="ARBA00022840"/>
    </source>
</evidence>
<keyword evidence="1 3" id="KW-0547">Nucleotide-binding</keyword>
<dbReference type="Proteomes" id="UP000178969">
    <property type="component" value="Unassembled WGS sequence"/>
</dbReference>
<dbReference type="InterPro" id="IPR011856">
    <property type="entry name" value="tRNA_endonuc-like_dom_sf"/>
</dbReference>
<dbReference type="InterPro" id="IPR011335">
    <property type="entry name" value="Restrct_endonuc-II-like"/>
</dbReference>
<comment type="caution">
    <text evidence="5">The sequence shown here is derived from an EMBL/GenBank/DDBJ whole genome shotgun (WGS) entry which is preliminary data.</text>
</comment>
<protein>
    <recommendedName>
        <fullName evidence="4">ATP-cone domain-containing protein</fullName>
    </recommendedName>
</protein>
<dbReference type="Gene3D" id="1.10.150.20">
    <property type="entry name" value="5' to 3' exonuclease, C-terminal subdomain"/>
    <property type="match status" value="1"/>
</dbReference>
<dbReference type="Gene3D" id="3.40.1350.10">
    <property type="match status" value="1"/>
</dbReference>
<dbReference type="PROSITE" id="PS51161">
    <property type="entry name" value="ATP_CONE"/>
    <property type="match status" value="1"/>
</dbReference>
<dbReference type="Pfam" id="PF22357">
    <property type="entry name" value="AF1548-like_C"/>
    <property type="match status" value="1"/>
</dbReference>
<reference evidence="5 6" key="1">
    <citation type="journal article" date="2016" name="Nat. Commun.">
        <title>Thousands of microbial genomes shed light on interconnected biogeochemical processes in an aquifer system.</title>
        <authorList>
            <person name="Anantharaman K."/>
            <person name="Brown C.T."/>
            <person name="Hug L.A."/>
            <person name="Sharon I."/>
            <person name="Castelle C.J."/>
            <person name="Probst A.J."/>
            <person name="Thomas B.C."/>
            <person name="Singh A."/>
            <person name="Wilkins M.J."/>
            <person name="Karaoz U."/>
            <person name="Brodie E.L."/>
            <person name="Williams K.H."/>
            <person name="Hubbard S.S."/>
            <person name="Banfield J.F."/>
        </authorList>
    </citation>
    <scope>NUCLEOTIDE SEQUENCE [LARGE SCALE GENOMIC DNA]</scope>
</reference>
<dbReference type="GO" id="GO:0005524">
    <property type="term" value="F:ATP binding"/>
    <property type="evidence" value="ECO:0007669"/>
    <property type="project" value="UniProtKB-UniRule"/>
</dbReference>
<dbReference type="InterPro" id="IPR054374">
    <property type="entry name" value="AF1548-like_C"/>
</dbReference>
<evidence type="ECO:0000313" key="5">
    <source>
        <dbReference type="EMBL" id="OGD38197.1"/>
    </source>
</evidence>
<evidence type="ECO:0000256" key="1">
    <source>
        <dbReference type="ARBA" id="ARBA00022741"/>
    </source>
</evidence>
<keyword evidence="2 3" id="KW-0067">ATP-binding</keyword>
<dbReference type="InterPro" id="IPR005144">
    <property type="entry name" value="ATP-cone_dom"/>
</dbReference>
<evidence type="ECO:0000256" key="3">
    <source>
        <dbReference type="PROSITE-ProRule" id="PRU00492"/>
    </source>
</evidence>
<name>A0A1F5C5R3_9BACT</name>
<proteinExistence type="predicted"/>
<dbReference type="STRING" id="1797299.A3A25_01525"/>
<dbReference type="EMBL" id="MEYT01000048">
    <property type="protein sequence ID" value="OGD38197.1"/>
    <property type="molecule type" value="Genomic_DNA"/>
</dbReference>
<dbReference type="SUPFAM" id="SSF52980">
    <property type="entry name" value="Restriction endonuclease-like"/>
    <property type="match status" value="1"/>
</dbReference>